<organism evidence="1 2">
    <name type="scientific">Pyropia yezoensis</name>
    <name type="common">Susabi-nori</name>
    <name type="synonym">Porphyra yezoensis</name>
    <dbReference type="NCBI Taxonomy" id="2788"/>
    <lineage>
        <taxon>Eukaryota</taxon>
        <taxon>Rhodophyta</taxon>
        <taxon>Bangiophyceae</taxon>
        <taxon>Bangiales</taxon>
        <taxon>Bangiaceae</taxon>
        <taxon>Pyropia</taxon>
    </lineage>
</organism>
<dbReference type="Proteomes" id="UP000798662">
    <property type="component" value="Chromosome 2"/>
</dbReference>
<accession>A0ACC3BZJ9</accession>
<sequence>MLTLYSISSSTLDGHYNLCLFFPLGRPADDSHREYPFIYDTAADLSAVADYLISRADVDGARLGVTGISLGGMTACLTSTFDASASLGLIAPRPLLVLNGAADPRCPPAGVAAAWRTVAATYAVRGGDTTLVMEAGVGHAVTPAMWVADVAAGRVDGLWLTSVAKLLVPVGRLERGAELGGGGMSMPHTPATVAVGDALRRAVVDALCRREDEGV</sequence>
<name>A0ACC3BZJ9_PYRYE</name>
<comment type="caution">
    <text evidence="1">The sequence shown here is derived from an EMBL/GenBank/DDBJ whole genome shotgun (WGS) entry which is preliminary data.</text>
</comment>
<keyword evidence="2" id="KW-1185">Reference proteome</keyword>
<protein>
    <submittedName>
        <fullName evidence="1">Uncharacterized protein</fullName>
    </submittedName>
</protein>
<proteinExistence type="predicted"/>
<dbReference type="EMBL" id="CM020619">
    <property type="protein sequence ID" value="KAK1863509.1"/>
    <property type="molecule type" value="Genomic_DNA"/>
</dbReference>
<reference evidence="1" key="1">
    <citation type="submission" date="2019-11" db="EMBL/GenBank/DDBJ databases">
        <title>Nori genome reveals adaptations in red seaweeds to the harsh intertidal environment.</title>
        <authorList>
            <person name="Wang D."/>
            <person name="Mao Y."/>
        </authorList>
    </citation>
    <scope>NUCLEOTIDE SEQUENCE</scope>
    <source>
        <tissue evidence="1">Gametophyte</tissue>
    </source>
</reference>
<gene>
    <name evidence="1" type="ORF">I4F81_006064</name>
</gene>
<evidence type="ECO:0000313" key="2">
    <source>
        <dbReference type="Proteomes" id="UP000798662"/>
    </source>
</evidence>
<evidence type="ECO:0000313" key="1">
    <source>
        <dbReference type="EMBL" id="KAK1863509.1"/>
    </source>
</evidence>